<dbReference type="PROSITE" id="PS50835">
    <property type="entry name" value="IG_LIKE"/>
    <property type="match status" value="3"/>
</dbReference>
<dbReference type="GO" id="GO:0016020">
    <property type="term" value="C:membrane"/>
    <property type="evidence" value="ECO:0007669"/>
    <property type="project" value="UniProtKB-SubCell"/>
</dbReference>
<dbReference type="InterPro" id="IPR036179">
    <property type="entry name" value="Ig-like_dom_sf"/>
</dbReference>
<evidence type="ECO:0000256" key="8">
    <source>
        <dbReference type="ARBA" id="ARBA00023170"/>
    </source>
</evidence>
<dbReference type="GO" id="GO:0098609">
    <property type="term" value="P:cell-cell adhesion"/>
    <property type="evidence" value="ECO:0007669"/>
    <property type="project" value="TreeGrafter"/>
</dbReference>
<dbReference type="InterPro" id="IPR003599">
    <property type="entry name" value="Ig_sub"/>
</dbReference>
<comment type="caution">
    <text evidence="13">The sequence shown here is derived from an EMBL/GenBank/DDBJ whole genome shotgun (WGS) entry which is preliminary data.</text>
</comment>
<keyword evidence="14" id="KW-1185">Reference proteome</keyword>
<dbReference type="Proteomes" id="UP000475862">
    <property type="component" value="Unassembled WGS sequence"/>
</dbReference>
<gene>
    <name evidence="13" type="ORF">AGLY_011903</name>
</gene>
<dbReference type="PANTHER" id="PTHR44170:SF6">
    <property type="entry name" value="CONTACTIN"/>
    <property type="match status" value="1"/>
</dbReference>
<dbReference type="InterPro" id="IPR013783">
    <property type="entry name" value="Ig-like_fold"/>
</dbReference>
<dbReference type="Pfam" id="PF13895">
    <property type="entry name" value="Ig_2"/>
    <property type="match status" value="1"/>
</dbReference>
<proteinExistence type="predicted"/>
<feature type="domain" description="Ig-like" evidence="12">
    <location>
        <begin position="369"/>
        <end position="469"/>
    </location>
</feature>
<evidence type="ECO:0000256" key="6">
    <source>
        <dbReference type="ARBA" id="ARBA00023136"/>
    </source>
</evidence>
<dbReference type="InterPro" id="IPR007110">
    <property type="entry name" value="Ig-like_dom"/>
</dbReference>
<dbReference type="InterPro" id="IPR013151">
    <property type="entry name" value="Immunoglobulin_dom"/>
</dbReference>
<dbReference type="SMART" id="SM00409">
    <property type="entry name" value="IG"/>
    <property type="match status" value="4"/>
</dbReference>
<protein>
    <recommendedName>
        <fullName evidence="12">Ig-like domain-containing protein</fullName>
    </recommendedName>
</protein>
<evidence type="ECO:0000256" key="11">
    <source>
        <dbReference type="SAM" id="Phobius"/>
    </source>
</evidence>
<evidence type="ECO:0000256" key="4">
    <source>
        <dbReference type="ARBA" id="ARBA00022737"/>
    </source>
</evidence>
<evidence type="ECO:0000313" key="14">
    <source>
        <dbReference type="Proteomes" id="UP000475862"/>
    </source>
</evidence>
<keyword evidence="3" id="KW-0732">Signal</keyword>
<feature type="transmembrane region" description="Helical" evidence="11">
    <location>
        <begin position="498"/>
        <end position="522"/>
    </location>
</feature>
<dbReference type="OrthoDB" id="5984265at2759"/>
<dbReference type="Pfam" id="PF07679">
    <property type="entry name" value="I-set"/>
    <property type="match status" value="1"/>
</dbReference>
<keyword evidence="5 11" id="KW-1133">Transmembrane helix</keyword>
<accession>A0A6G0TB47</accession>
<dbReference type="SMART" id="SM00408">
    <property type="entry name" value="IGc2"/>
    <property type="match status" value="3"/>
</dbReference>
<evidence type="ECO:0000313" key="13">
    <source>
        <dbReference type="EMBL" id="KAE9529227.1"/>
    </source>
</evidence>
<keyword evidence="9" id="KW-0325">Glycoprotein</keyword>
<dbReference type="EMBL" id="VYZN01000045">
    <property type="protein sequence ID" value="KAE9529227.1"/>
    <property type="molecule type" value="Genomic_DNA"/>
</dbReference>
<evidence type="ECO:0000256" key="2">
    <source>
        <dbReference type="ARBA" id="ARBA00022692"/>
    </source>
</evidence>
<reference evidence="13 14" key="1">
    <citation type="submission" date="2019-08" db="EMBL/GenBank/DDBJ databases">
        <title>The genome of the soybean aphid Biotype 1, its phylome, world population structure and adaptation to the North American continent.</title>
        <authorList>
            <person name="Giordano R."/>
            <person name="Donthu R.K."/>
            <person name="Hernandez A.G."/>
            <person name="Wright C.L."/>
            <person name="Zimin A.V."/>
        </authorList>
    </citation>
    <scope>NUCLEOTIDE SEQUENCE [LARGE SCALE GENOMIC DNA]</scope>
    <source>
        <tissue evidence="13">Whole aphids</tissue>
    </source>
</reference>
<feature type="domain" description="Ig-like" evidence="12">
    <location>
        <begin position="55"/>
        <end position="136"/>
    </location>
</feature>
<dbReference type="InterPro" id="IPR013098">
    <property type="entry name" value="Ig_I-set"/>
</dbReference>
<evidence type="ECO:0000256" key="10">
    <source>
        <dbReference type="ARBA" id="ARBA00023319"/>
    </source>
</evidence>
<evidence type="ECO:0000259" key="12">
    <source>
        <dbReference type="PROSITE" id="PS50835"/>
    </source>
</evidence>
<evidence type="ECO:0000256" key="7">
    <source>
        <dbReference type="ARBA" id="ARBA00023157"/>
    </source>
</evidence>
<dbReference type="PANTHER" id="PTHR44170">
    <property type="entry name" value="PROTEIN SIDEKICK"/>
    <property type="match status" value="1"/>
</dbReference>
<keyword evidence="7" id="KW-1015">Disulfide bond</keyword>
<feature type="domain" description="Ig-like" evidence="12">
    <location>
        <begin position="272"/>
        <end position="363"/>
    </location>
</feature>
<evidence type="ECO:0000256" key="3">
    <source>
        <dbReference type="ARBA" id="ARBA00022729"/>
    </source>
</evidence>
<keyword evidence="4" id="KW-0677">Repeat</keyword>
<dbReference type="InterPro" id="IPR003598">
    <property type="entry name" value="Ig_sub2"/>
</dbReference>
<organism evidence="13 14">
    <name type="scientific">Aphis glycines</name>
    <name type="common">Soybean aphid</name>
    <dbReference type="NCBI Taxonomy" id="307491"/>
    <lineage>
        <taxon>Eukaryota</taxon>
        <taxon>Metazoa</taxon>
        <taxon>Ecdysozoa</taxon>
        <taxon>Arthropoda</taxon>
        <taxon>Hexapoda</taxon>
        <taxon>Insecta</taxon>
        <taxon>Pterygota</taxon>
        <taxon>Neoptera</taxon>
        <taxon>Paraneoptera</taxon>
        <taxon>Hemiptera</taxon>
        <taxon>Sternorrhyncha</taxon>
        <taxon>Aphidomorpha</taxon>
        <taxon>Aphidoidea</taxon>
        <taxon>Aphididae</taxon>
        <taxon>Aphidini</taxon>
        <taxon>Aphis</taxon>
        <taxon>Aphis</taxon>
    </lineage>
</organism>
<dbReference type="SUPFAM" id="SSF48726">
    <property type="entry name" value="Immunoglobulin"/>
    <property type="match status" value="4"/>
</dbReference>
<name>A0A6G0TB47_APHGL</name>
<sequence>MANYRVLFKILLTVFSVIVFLVKGWCQLTHLKTMILEDEVSTVPAVNKIENLTAPKFKNLDSMYKTVSKYTGNMIKLKCEAEGNNCNPLPNITWYKDGVTPPRRQIGGNITYTQWAIILEDLTILDSGNYTCEVINEVGFIDFIYKVKVKKRNKKRQPDVTTLEYTNASFKCNLISDRLTPKRWLHHEPRFQNVNDVNLNYGTPIQDTFFSDSKNQEILQLFNVTRFEEGWYTCLPVNQFLSPIYYSHYLKVIRDEVSTVLAVNQTENLTAPKFKKLDGLSRVMIGYERNTMKLNCEAEGNCNPLPNITWYKDGVTPPQRQWGMITYTQWAIILDDLTVSDSGHYKCEVINENGFIDYTYKLEVRVQFPRNIKEVNPHYITALVHTNASFECHVVKADLDPSIDWWFHNTSFKNVNDANLYDGIIKQPWYSIRSDSIIPELLELINVTHLDEGWYTCQATLNFETASFNSNNMDYMSAYLKVIDTSEVPKNKDFELKVYYLVTLGISFVSIILVYVIIIVCCQREKIELLELVARQSARNEMITQWTKKIIIEKLVLTDASESLVSYIL</sequence>
<evidence type="ECO:0000256" key="1">
    <source>
        <dbReference type="ARBA" id="ARBA00004167"/>
    </source>
</evidence>
<keyword evidence="6 11" id="KW-0472">Membrane</keyword>
<dbReference type="FunFam" id="2.60.40.10:FF:000016">
    <property type="entry name" value="Fibroblast growth factor receptor"/>
    <property type="match status" value="2"/>
</dbReference>
<dbReference type="AlphaFoldDB" id="A0A6G0TB47"/>
<dbReference type="Gene3D" id="2.60.40.10">
    <property type="entry name" value="Immunoglobulins"/>
    <property type="match status" value="4"/>
</dbReference>
<keyword evidence="8" id="KW-0675">Receptor</keyword>
<keyword evidence="10" id="KW-0393">Immunoglobulin domain</keyword>
<keyword evidence="2 11" id="KW-0812">Transmembrane</keyword>
<comment type="subcellular location">
    <subcellularLocation>
        <location evidence="1">Membrane</location>
        <topology evidence="1">Single-pass membrane protein</topology>
    </subcellularLocation>
</comment>
<dbReference type="Pfam" id="PF00047">
    <property type="entry name" value="ig"/>
    <property type="match status" value="1"/>
</dbReference>
<evidence type="ECO:0000256" key="5">
    <source>
        <dbReference type="ARBA" id="ARBA00022989"/>
    </source>
</evidence>
<evidence type="ECO:0000256" key="9">
    <source>
        <dbReference type="ARBA" id="ARBA00023180"/>
    </source>
</evidence>